<dbReference type="SUPFAM" id="SSF48371">
    <property type="entry name" value="ARM repeat"/>
    <property type="match status" value="1"/>
</dbReference>
<evidence type="ECO:0000313" key="2">
    <source>
        <dbReference type="Proteomes" id="UP000824111"/>
    </source>
</evidence>
<sequence>MDLAHTTWNAGTYQQFFTYLQSLGEADYKAFNDALIPGTPHTFGIRIPALRRLAKEILKGDYGQYLLLKKGDYHEEVIIEGLVMAGVRCGYAQMLGYMKAFTDKIYNWAICDTVSFKGVKKHREEFIADVDWFIDHKNPWAVRFGFGALMAFYLDDAYIDTVLEKVERIDSDFYYVQMMQAWLLATAFAKCRPQTLAFLERGPMNAVTTNMAVRKIRESLRIPKEDKELALQFKK</sequence>
<dbReference type="Proteomes" id="UP000824111">
    <property type="component" value="Unassembled WGS sequence"/>
</dbReference>
<dbReference type="AlphaFoldDB" id="A0A9D1LTY3"/>
<reference evidence="1" key="1">
    <citation type="submission" date="2020-10" db="EMBL/GenBank/DDBJ databases">
        <authorList>
            <person name="Gilroy R."/>
        </authorList>
    </citation>
    <scope>NUCLEOTIDE SEQUENCE</scope>
    <source>
        <strain evidence="1">ChiSjej4B22-9803</strain>
    </source>
</reference>
<dbReference type="PANTHER" id="PTHR34070">
    <property type="entry name" value="ARMADILLO-TYPE FOLD"/>
    <property type="match status" value="1"/>
</dbReference>
<evidence type="ECO:0000313" key="1">
    <source>
        <dbReference type="EMBL" id="HIU47934.1"/>
    </source>
</evidence>
<dbReference type="EMBL" id="DVND01000021">
    <property type="protein sequence ID" value="HIU47934.1"/>
    <property type="molecule type" value="Genomic_DNA"/>
</dbReference>
<dbReference type="CDD" id="cd06561">
    <property type="entry name" value="AlkD_like"/>
    <property type="match status" value="1"/>
</dbReference>
<dbReference type="Gene3D" id="1.25.10.90">
    <property type="match status" value="1"/>
</dbReference>
<name>A0A9D1LTY3_9FIRM</name>
<dbReference type="InterPro" id="IPR014825">
    <property type="entry name" value="DNA_alkylation"/>
</dbReference>
<reference evidence="1" key="2">
    <citation type="journal article" date="2021" name="PeerJ">
        <title>Extensive microbial diversity within the chicken gut microbiome revealed by metagenomics and culture.</title>
        <authorList>
            <person name="Gilroy R."/>
            <person name="Ravi A."/>
            <person name="Getino M."/>
            <person name="Pursley I."/>
            <person name="Horton D.L."/>
            <person name="Alikhan N.F."/>
            <person name="Baker D."/>
            <person name="Gharbi K."/>
            <person name="Hall N."/>
            <person name="Watson M."/>
            <person name="Adriaenssens E.M."/>
            <person name="Foster-Nyarko E."/>
            <person name="Jarju S."/>
            <person name="Secka A."/>
            <person name="Antonio M."/>
            <person name="Oren A."/>
            <person name="Chaudhuri R.R."/>
            <person name="La Ragione R."/>
            <person name="Hildebrand F."/>
            <person name="Pallen M.J."/>
        </authorList>
    </citation>
    <scope>NUCLEOTIDE SEQUENCE</scope>
    <source>
        <strain evidence="1">ChiSjej4B22-9803</strain>
    </source>
</reference>
<dbReference type="PANTHER" id="PTHR34070:SF1">
    <property type="entry name" value="DNA ALKYLATION REPAIR PROTEIN"/>
    <property type="match status" value="1"/>
</dbReference>
<organism evidence="1 2">
    <name type="scientific">Candidatus Avimonoglobus intestinipullorum</name>
    <dbReference type="NCBI Taxonomy" id="2840699"/>
    <lineage>
        <taxon>Bacteria</taxon>
        <taxon>Bacillati</taxon>
        <taxon>Bacillota</taxon>
        <taxon>Clostridia</taxon>
        <taxon>Eubacteriales</taxon>
        <taxon>Candidatus Avimonoglobus</taxon>
    </lineage>
</organism>
<protein>
    <submittedName>
        <fullName evidence="1">DNA alkylation repair protein</fullName>
    </submittedName>
</protein>
<proteinExistence type="predicted"/>
<dbReference type="Pfam" id="PF08713">
    <property type="entry name" value="DNA_alkylation"/>
    <property type="match status" value="1"/>
</dbReference>
<accession>A0A9D1LTY3</accession>
<comment type="caution">
    <text evidence="1">The sequence shown here is derived from an EMBL/GenBank/DDBJ whole genome shotgun (WGS) entry which is preliminary data.</text>
</comment>
<dbReference type="InterPro" id="IPR016024">
    <property type="entry name" value="ARM-type_fold"/>
</dbReference>
<gene>
    <name evidence="1" type="ORF">IAB04_01070</name>
</gene>